<dbReference type="PANTHER" id="PTHR37036">
    <property type="match status" value="1"/>
</dbReference>
<dbReference type="InterPro" id="IPR015045">
    <property type="entry name" value="MPT-1-like_LmxM"/>
</dbReference>
<gene>
    <name evidence="1" type="ORF">EAV92_21760</name>
</gene>
<organism evidence="1 2">
    <name type="scientific">Cohnella candidum</name>
    <dbReference type="NCBI Taxonomy" id="2674991"/>
    <lineage>
        <taxon>Bacteria</taxon>
        <taxon>Bacillati</taxon>
        <taxon>Bacillota</taxon>
        <taxon>Bacilli</taxon>
        <taxon>Bacillales</taxon>
        <taxon>Paenibacillaceae</taxon>
        <taxon>Cohnella</taxon>
    </lineage>
</organism>
<dbReference type="EMBL" id="CP033433">
    <property type="protein sequence ID" value="AYQ74947.1"/>
    <property type="molecule type" value="Genomic_DNA"/>
</dbReference>
<dbReference type="Proteomes" id="UP000269097">
    <property type="component" value="Chromosome"/>
</dbReference>
<dbReference type="RefSeq" id="WP_123043027.1">
    <property type="nucleotide sequence ID" value="NZ_CP033433.1"/>
</dbReference>
<protein>
    <submittedName>
        <fullName evidence="1">DUF1861 family protein</fullName>
    </submittedName>
</protein>
<reference evidence="1 2" key="1">
    <citation type="submission" date="2018-10" db="EMBL/GenBank/DDBJ databases">
        <title>Genome Sequence of Cohnella sp.</title>
        <authorList>
            <person name="Srinivasan S."/>
            <person name="Kim M.K."/>
        </authorList>
    </citation>
    <scope>NUCLEOTIDE SEQUENCE [LARGE SCALE GENOMIC DNA]</scope>
    <source>
        <strain evidence="1 2">18JY8-7</strain>
    </source>
</reference>
<sequence length="319" mass="35209">MLPTLKQIHQPVAIPCERLLQDFEMSGKTVADPRRLVFRGVGDRDVYNIAAPFEYHGESVIAGRVEPRDSEHSEVVFFIERSGAWEPIEGAPTLLLQDPFHTRIGGRLIVGGVQTFPHPQLEGMLAWRTIFYKGEGIGDLEPFFTGPDGMKDLRLVELKDGSVGVFTRPQGAKGGRGKIGFTHVASLDDLSLAVIESAPLLEGQFTDEEWGGANELHLLENGWVGVLGHIACYDGYGDRHYYPMAFVLNPEDGSFTRIELIATRSRFLPGAAKRSDLLDVVFSGGLIRKTDGTADLYAGISDAEAHRITIADPFLRYER</sequence>
<dbReference type="Gene3D" id="2.115.10.20">
    <property type="entry name" value="Glycosyl hydrolase domain, family 43"/>
    <property type="match status" value="1"/>
</dbReference>
<evidence type="ECO:0000313" key="2">
    <source>
        <dbReference type="Proteomes" id="UP000269097"/>
    </source>
</evidence>
<dbReference type="KEGG" id="coh:EAV92_21760"/>
<accession>A0A3G3K4H4</accession>
<proteinExistence type="predicted"/>
<dbReference type="SUPFAM" id="SSF75005">
    <property type="entry name" value="Arabinanase/levansucrase/invertase"/>
    <property type="match status" value="1"/>
</dbReference>
<dbReference type="PANTHER" id="PTHR37036:SF2">
    <property type="entry name" value="DUF1861 FAMILY PROTEIN"/>
    <property type="match status" value="1"/>
</dbReference>
<dbReference type="AlphaFoldDB" id="A0A3G3K4H4"/>
<name>A0A3G3K4H4_9BACL</name>
<keyword evidence="2" id="KW-1185">Reference proteome</keyword>
<dbReference type="Pfam" id="PF08950">
    <property type="entry name" value="DUF1861"/>
    <property type="match status" value="1"/>
</dbReference>
<evidence type="ECO:0000313" key="1">
    <source>
        <dbReference type="EMBL" id="AYQ74947.1"/>
    </source>
</evidence>
<dbReference type="InterPro" id="IPR023296">
    <property type="entry name" value="Glyco_hydro_beta-prop_sf"/>
</dbReference>